<protein>
    <submittedName>
        <fullName evidence="1">Uncharacterized protein</fullName>
    </submittedName>
</protein>
<evidence type="ECO:0000313" key="2">
    <source>
        <dbReference type="Proteomes" id="UP001194746"/>
    </source>
</evidence>
<proteinExistence type="predicted"/>
<keyword evidence="2" id="KW-1185">Reference proteome</keyword>
<organism evidence="1 2">
    <name type="scientific">Aspergillus nanangensis</name>
    <dbReference type="NCBI Taxonomy" id="2582783"/>
    <lineage>
        <taxon>Eukaryota</taxon>
        <taxon>Fungi</taxon>
        <taxon>Dikarya</taxon>
        <taxon>Ascomycota</taxon>
        <taxon>Pezizomycotina</taxon>
        <taxon>Eurotiomycetes</taxon>
        <taxon>Eurotiomycetidae</taxon>
        <taxon>Eurotiales</taxon>
        <taxon>Aspergillaceae</taxon>
        <taxon>Aspergillus</taxon>
        <taxon>Aspergillus subgen. Circumdati</taxon>
    </lineage>
</organism>
<evidence type="ECO:0000313" key="1">
    <source>
        <dbReference type="EMBL" id="KAF9886063.1"/>
    </source>
</evidence>
<reference evidence="1" key="2">
    <citation type="submission" date="2020-02" db="EMBL/GenBank/DDBJ databases">
        <authorList>
            <person name="Gilchrist C.L.M."/>
            <person name="Chooi Y.-H."/>
        </authorList>
    </citation>
    <scope>NUCLEOTIDE SEQUENCE</scope>
    <source>
        <strain evidence="1">MST-FP2251</strain>
    </source>
</reference>
<sequence>MDTSQMESFHLFGDLFVSNPRAFLLPEDLEPVDRAISLIRNFEGVPSVAKPPWDITSAHQRLVEEETAWWRARGVNRPEGYLVRPSGSIDASVACVLFNPTFSVKDPNFGETFDTSNATMAQLERAGFNPDNAFFVDQVGRRDVSANVEMTYPEDLWQVHESFLSGIWDNMKAVVVICWGSAVRKRLLGTPKKAGWLQNLEILKLWGRYSGVEVFLELNTNRKSLKRFVLFVKHPSYFFYIQSDKDRARNIRRKQGRPQDLALEIAAKLGRIQIRPHFYELSPELPVHLAVSHKVTMEREGWKGEAAAQLQLAFPSTVLSQEKSHQIRRPRNRDPKALCEIASLMNELDPGEVNLDGPIMGSEVARDSSEIDDTNFTQRRRRLQIIHTFWRQFRSINEGFGYPTTSKTSTAESIESYLTAMEDMEDLNDWLDLPEETIKLIHDQAGLKINEKPIESRQDLQRAYHLLHNFIPGWTDAPEALGIVDLAISVLFAYGKMISRDRLPRMDELLVLREAPYDILSRKCSGCGQLALDDPFPFWSMYKPDLYVSWAVKGGCGNPGCGCSYPSLKPFSNQVKWSAAVVNRVVKKTLEEAHVRKQQKKSTWLLRTETERGSLPEEVEVKCPSCPQTKSVRAKWTIKVQPTLLVPYLRCLKGCNGSGYWKPVEDFQIIRQPNLSLLWSQFEKKGCLLSNYPRDGSVIFAEETMAFRIAKLKELKFAQADKGLQDPGCD</sequence>
<dbReference type="EMBL" id="VCAU01000084">
    <property type="protein sequence ID" value="KAF9886063.1"/>
    <property type="molecule type" value="Genomic_DNA"/>
</dbReference>
<comment type="caution">
    <text evidence="1">The sequence shown here is derived from an EMBL/GenBank/DDBJ whole genome shotgun (WGS) entry which is preliminary data.</text>
</comment>
<name>A0AAD4GS62_ASPNN</name>
<dbReference type="AlphaFoldDB" id="A0AAD4GS62"/>
<dbReference type="Proteomes" id="UP001194746">
    <property type="component" value="Unassembled WGS sequence"/>
</dbReference>
<gene>
    <name evidence="1" type="ORF">FE257_012120</name>
</gene>
<reference evidence="1" key="1">
    <citation type="journal article" date="2019" name="Beilstein J. Org. Chem.">
        <title>Nanangenines: drimane sesquiterpenoids as the dominant metabolite cohort of a novel Australian fungus, Aspergillus nanangensis.</title>
        <authorList>
            <person name="Lacey H.J."/>
            <person name="Gilchrist C.L.M."/>
            <person name="Crombie A."/>
            <person name="Kalaitzis J.A."/>
            <person name="Vuong D."/>
            <person name="Rutledge P.J."/>
            <person name="Turner P."/>
            <person name="Pitt J.I."/>
            <person name="Lacey E."/>
            <person name="Chooi Y.H."/>
            <person name="Piggott A.M."/>
        </authorList>
    </citation>
    <scope>NUCLEOTIDE SEQUENCE</scope>
    <source>
        <strain evidence="1">MST-FP2251</strain>
    </source>
</reference>
<accession>A0AAD4GS62</accession>